<evidence type="ECO:0000313" key="7">
    <source>
        <dbReference type="EMBL" id="PWR22362.1"/>
    </source>
</evidence>
<proteinExistence type="predicted"/>
<dbReference type="PANTHER" id="PTHR20855">
    <property type="entry name" value="ADIPOR/PROGESTIN RECEPTOR-RELATED"/>
    <property type="match status" value="1"/>
</dbReference>
<dbReference type="GO" id="GO:0016020">
    <property type="term" value="C:membrane"/>
    <property type="evidence" value="ECO:0007669"/>
    <property type="project" value="UniProtKB-SubCell"/>
</dbReference>
<evidence type="ECO:0000256" key="2">
    <source>
        <dbReference type="ARBA" id="ARBA00022692"/>
    </source>
</evidence>
<evidence type="ECO:0000256" key="6">
    <source>
        <dbReference type="SAM" id="Phobius"/>
    </source>
</evidence>
<sequence length="226" mass="24574">MADRLYDWGPRAYRPGELLADRWLHLVGIGFALIGSAALLVLVALYGDAGAVAAVLPYMVGLNAMFICSAAYNMTKPSARREFLRRFDHAAIFLMIAGTYTPFTTRYLEGAWAIAITAVVWGIAVIGVAVKLAFPRRFERLSIGVYLGLGWILVIPLGQWFDTVEPSTAILIGIGGLLFSVGTVFHLWHRLAYQNAIWHGFVLAAALCHYAAVVRAMAFGLGSGVV</sequence>
<dbReference type="GO" id="GO:0046872">
    <property type="term" value="F:metal ion binding"/>
    <property type="evidence" value="ECO:0007669"/>
    <property type="project" value="UniProtKB-KW"/>
</dbReference>
<keyword evidence="8" id="KW-1185">Reference proteome</keyword>
<dbReference type="Proteomes" id="UP000246077">
    <property type="component" value="Unassembled WGS sequence"/>
</dbReference>
<protein>
    <submittedName>
        <fullName evidence="7">DNA-binding protein</fullName>
    </submittedName>
</protein>
<dbReference type="AlphaFoldDB" id="A0A317E788"/>
<dbReference type="InterPro" id="IPR004254">
    <property type="entry name" value="AdipoR/HlyIII-related"/>
</dbReference>
<feature type="transmembrane region" description="Helical" evidence="6">
    <location>
        <begin position="52"/>
        <end position="75"/>
    </location>
</feature>
<evidence type="ECO:0000256" key="4">
    <source>
        <dbReference type="ARBA" id="ARBA00023136"/>
    </source>
</evidence>
<evidence type="ECO:0000256" key="5">
    <source>
        <dbReference type="PIRSR" id="PIRSR604254-1"/>
    </source>
</evidence>
<keyword evidence="7" id="KW-0238">DNA-binding</keyword>
<dbReference type="PANTHER" id="PTHR20855:SF3">
    <property type="entry name" value="LD03007P"/>
    <property type="match status" value="1"/>
</dbReference>
<reference evidence="8" key="1">
    <citation type="submission" date="2018-05" db="EMBL/GenBank/DDBJ databases">
        <title>Zavarzinia sp. HR-AS.</title>
        <authorList>
            <person name="Lee Y."/>
            <person name="Jeon C.O."/>
        </authorList>
    </citation>
    <scope>NUCLEOTIDE SEQUENCE [LARGE SCALE GENOMIC DNA]</scope>
    <source>
        <strain evidence="8">DSM 1231</strain>
    </source>
</reference>
<keyword evidence="2 6" id="KW-0812">Transmembrane</keyword>
<comment type="caution">
    <text evidence="7">The sequence shown here is derived from an EMBL/GenBank/DDBJ whole genome shotgun (WGS) entry which is preliminary data.</text>
</comment>
<keyword evidence="5" id="KW-0479">Metal-binding</keyword>
<evidence type="ECO:0000256" key="1">
    <source>
        <dbReference type="ARBA" id="ARBA00004141"/>
    </source>
</evidence>
<name>A0A317E788_9PROT</name>
<dbReference type="OrthoDB" id="9813689at2"/>
<feature type="transmembrane region" description="Helical" evidence="6">
    <location>
        <begin position="23"/>
        <end position="46"/>
    </location>
</feature>
<dbReference type="EMBL" id="QGLF01000002">
    <property type="protein sequence ID" value="PWR22362.1"/>
    <property type="molecule type" value="Genomic_DNA"/>
</dbReference>
<accession>A0A317E788</accession>
<dbReference type="RefSeq" id="WP_109921006.1">
    <property type="nucleotide sequence ID" value="NZ_QGLF01000002.1"/>
</dbReference>
<keyword evidence="3 6" id="KW-1133">Transmembrane helix</keyword>
<dbReference type="GO" id="GO:0003677">
    <property type="term" value="F:DNA binding"/>
    <property type="evidence" value="ECO:0007669"/>
    <property type="project" value="UniProtKB-KW"/>
</dbReference>
<feature type="transmembrane region" description="Helical" evidence="6">
    <location>
        <begin position="200"/>
        <end position="221"/>
    </location>
</feature>
<feature type="transmembrane region" description="Helical" evidence="6">
    <location>
        <begin position="167"/>
        <end position="188"/>
    </location>
</feature>
<feature type="binding site" evidence="5">
    <location>
        <position position="199"/>
    </location>
    <ligand>
        <name>Zn(2+)</name>
        <dbReference type="ChEBI" id="CHEBI:29105"/>
    </ligand>
</feature>
<dbReference type="Pfam" id="PF03006">
    <property type="entry name" value="HlyIII"/>
    <property type="match status" value="1"/>
</dbReference>
<gene>
    <name evidence="7" type="ORF">DKG75_10455</name>
</gene>
<evidence type="ECO:0000313" key="8">
    <source>
        <dbReference type="Proteomes" id="UP000246077"/>
    </source>
</evidence>
<feature type="transmembrane region" description="Helical" evidence="6">
    <location>
        <begin position="111"/>
        <end position="134"/>
    </location>
</feature>
<keyword evidence="5" id="KW-0862">Zinc</keyword>
<feature type="transmembrane region" description="Helical" evidence="6">
    <location>
        <begin position="141"/>
        <end position="161"/>
    </location>
</feature>
<keyword evidence="4 6" id="KW-0472">Membrane</keyword>
<comment type="subcellular location">
    <subcellularLocation>
        <location evidence="1">Membrane</location>
        <topology evidence="1">Multi-pass membrane protein</topology>
    </subcellularLocation>
</comment>
<organism evidence="7 8">
    <name type="scientific">Zavarzinia compransoris</name>
    <dbReference type="NCBI Taxonomy" id="1264899"/>
    <lineage>
        <taxon>Bacteria</taxon>
        <taxon>Pseudomonadati</taxon>
        <taxon>Pseudomonadota</taxon>
        <taxon>Alphaproteobacteria</taxon>
        <taxon>Rhodospirillales</taxon>
        <taxon>Zavarziniaceae</taxon>
        <taxon>Zavarzinia</taxon>
    </lineage>
</organism>
<feature type="transmembrane region" description="Helical" evidence="6">
    <location>
        <begin position="87"/>
        <end position="105"/>
    </location>
</feature>
<evidence type="ECO:0000256" key="3">
    <source>
        <dbReference type="ARBA" id="ARBA00022989"/>
    </source>
</evidence>